<dbReference type="EMBL" id="LACB01000003">
    <property type="protein sequence ID" value="KAJ9493024.1"/>
    <property type="molecule type" value="Genomic_DNA"/>
</dbReference>
<dbReference type="Proteomes" id="UP001227192">
    <property type="component" value="Unassembled WGS sequence"/>
</dbReference>
<proteinExistence type="predicted"/>
<gene>
    <name evidence="1" type="ORF">VN97_g200</name>
</gene>
<evidence type="ECO:0000313" key="2">
    <source>
        <dbReference type="Proteomes" id="UP001227192"/>
    </source>
</evidence>
<evidence type="ECO:0000313" key="1">
    <source>
        <dbReference type="EMBL" id="KAJ9493024.1"/>
    </source>
</evidence>
<comment type="caution">
    <text evidence="1">The sequence shown here is derived from an EMBL/GenBank/DDBJ whole genome shotgun (WGS) entry which is preliminary data.</text>
</comment>
<dbReference type="AlphaFoldDB" id="A0AAI9TVI1"/>
<reference evidence="1" key="1">
    <citation type="submission" date="2015-06" db="EMBL/GenBank/DDBJ databases">
        <authorList>
            <person name="Nguyen H."/>
        </authorList>
    </citation>
    <scope>NUCLEOTIDE SEQUENCE</scope>
    <source>
        <strain evidence="1">DAOM 180753</strain>
    </source>
</reference>
<protein>
    <submittedName>
        <fullName evidence="1">Uncharacterized protein</fullName>
    </submittedName>
</protein>
<reference evidence="1" key="2">
    <citation type="journal article" date="2016" name="Fungal Biol.">
        <title>Ochratoxin A production by Penicillium thymicola.</title>
        <authorList>
            <person name="Nguyen H.D.T."/>
            <person name="McMullin D.R."/>
            <person name="Ponomareva E."/>
            <person name="Riley R."/>
            <person name="Pomraning K.R."/>
            <person name="Baker S.E."/>
            <person name="Seifert K.A."/>
        </authorList>
    </citation>
    <scope>NUCLEOTIDE SEQUENCE</scope>
    <source>
        <strain evidence="1">DAOM 180753</strain>
    </source>
</reference>
<organism evidence="1 2">
    <name type="scientific">Penicillium thymicola</name>
    <dbReference type="NCBI Taxonomy" id="293382"/>
    <lineage>
        <taxon>Eukaryota</taxon>
        <taxon>Fungi</taxon>
        <taxon>Dikarya</taxon>
        <taxon>Ascomycota</taxon>
        <taxon>Pezizomycotina</taxon>
        <taxon>Eurotiomycetes</taxon>
        <taxon>Eurotiomycetidae</taxon>
        <taxon>Eurotiales</taxon>
        <taxon>Aspergillaceae</taxon>
        <taxon>Penicillium</taxon>
    </lineage>
</organism>
<sequence length="119" mass="13490">MFRWTFGHYFPESRHAEIFNDALTAETPRLGGGLRGSPHLPNNSPIRAHNPTLVTSQHLPYKDSPTPILAAKGSANFLQIQFIFNSDSLQIHFRFNSNLIYFKVPMPILDGINFINLII</sequence>
<keyword evidence="2" id="KW-1185">Reference proteome</keyword>
<name>A0AAI9TVI1_PENTH</name>
<accession>A0AAI9TVI1</accession>